<feature type="transmembrane region" description="Helical" evidence="1">
    <location>
        <begin position="96"/>
        <end position="118"/>
    </location>
</feature>
<dbReference type="EMBL" id="VYZN01000018">
    <property type="protein sequence ID" value="KAE9537649.1"/>
    <property type="molecule type" value="Genomic_DNA"/>
</dbReference>
<gene>
    <name evidence="2" type="ORF">AGLY_006672</name>
</gene>
<dbReference type="Proteomes" id="UP000475862">
    <property type="component" value="Unassembled WGS sequence"/>
</dbReference>
<accession>A0A6G0TSM5</accession>
<keyword evidence="3" id="KW-1185">Reference proteome</keyword>
<organism evidence="2 3">
    <name type="scientific">Aphis glycines</name>
    <name type="common">Soybean aphid</name>
    <dbReference type="NCBI Taxonomy" id="307491"/>
    <lineage>
        <taxon>Eukaryota</taxon>
        <taxon>Metazoa</taxon>
        <taxon>Ecdysozoa</taxon>
        <taxon>Arthropoda</taxon>
        <taxon>Hexapoda</taxon>
        <taxon>Insecta</taxon>
        <taxon>Pterygota</taxon>
        <taxon>Neoptera</taxon>
        <taxon>Paraneoptera</taxon>
        <taxon>Hemiptera</taxon>
        <taxon>Sternorrhyncha</taxon>
        <taxon>Aphidomorpha</taxon>
        <taxon>Aphidoidea</taxon>
        <taxon>Aphididae</taxon>
        <taxon>Aphidini</taxon>
        <taxon>Aphis</taxon>
        <taxon>Aphis</taxon>
    </lineage>
</organism>
<sequence>MLYNCFWINDKLNFTYCFSEKFKSNYQQLYKFGNNKFIHFNFIVLILNSLLDLVSYQNRLDTYYLGTKILDFFLLQSRIIINRSLINCIEVANNSYILIIFKLFNYSIFQYLSLFFVITSLQKHFFNISSVLVNCCHITWSHCGTSQILVASLEFGVRLLRMLCVFFFVRVLFTILLLFGFYFLYNIFFHICLSFSPTSQTLLTVNSPPLPVILHAISARIENQIDYCYNTLLDSTPELTYALYVSIVFNFSKFW</sequence>
<keyword evidence="1" id="KW-0472">Membrane</keyword>
<name>A0A6G0TSM5_APHGL</name>
<feature type="transmembrane region" description="Helical" evidence="1">
    <location>
        <begin position="37"/>
        <end position="56"/>
    </location>
</feature>
<comment type="caution">
    <text evidence="2">The sequence shown here is derived from an EMBL/GenBank/DDBJ whole genome shotgun (WGS) entry which is preliminary data.</text>
</comment>
<keyword evidence="1" id="KW-1133">Transmembrane helix</keyword>
<evidence type="ECO:0000313" key="2">
    <source>
        <dbReference type="EMBL" id="KAE9537649.1"/>
    </source>
</evidence>
<protein>
    <submittedName>
        <fullName evidence="2">Uncharacterized protein</fullName>
    </submittedName>
</protein>
<evidence type="ECO:0000256" key="1">
    <source>
        <dbReference type="SAM" id="Phobius"/>
    </source>
</evidence>
<reference evidence="2 3" key="1">
    <citation type="submission" date="2019-08" db="EMBL/GenBank/DDBJ databases">
        <title>The genome of the soybean aphid Biotype 1, its phylome, world population structure and adaptation to the North American continent.</title>
        <authorList>
            <person name="Giordano R."/>
            <person name="Donthu R.K."/>
            <person name="Hernandez A.G."/>
            <person name="Wright C.L."/>
            <person name="Zimin A.V."/>
        </authorList>
    </citation>
    <scope>NUCLEOTIDE SEQUENCE [LARGE SCALE GENOMIC DNA]</scope>
    <source>
        <tissue evidence="2">Whole aphids</tissue>
    </source>
</reference>
<feature type="transmembrane region" description="Helical" evidence="1">
    <location>
        <begin position="163"/>
        <end position="185"/>
    </location>
</feature>
<proteinExistence type="predicted"/>
<evidence type="ECO:0000313" key="3">
    <source>
        <dbReference type="Proteomes" id="UP000475862"/>
    </source>
</evidence>
<dbReference type="AlphaFoldDB" id="A0A6G0TSM5"/>
<keyword evidence="1" id="KW-0812">Transmembrane</keyword>